<keyword evidence="2" id="KW-0068">Autocatalytic cleavage</keyword>
<evidence type="ECO:0000313" key="8">
    <source>
        <dbReference type="EMBL" id="PXA70155.1"/>
    </source>
</evidence>
<dbReference type="GO" id="GO:0046872">
    <property type="term" value="F:metal ion binding"/>
    <property type="evidence" value="ECO:0007669"/>
    <property type="project" value="UniProtKB-KW"/>
</dbReference>
<name>A0A317ZZD4_9MICO</name>
<reference evidence="8 9" key="1">
    <citation type="submission" date="2018-05" db="EMBL/GenBank/DDBJ databases">
        <title>Genetic diversity of glacier-inhabiting Cryobacterium bacteria in China and description of Cryobacterium mengkeensis sp. nov. and Arthrobacter glacialis sp. nov.</title>
        <authorList>
            <person name="Liu Q."/>
            <person name="Xin Y.-H."/>
        </authorList>
    </citation>
    <scope>NUCLEOTIDE SEQUENCE [LARGE SCALE GENOMIC DNA]</scope>
    <source>
        <strain evidence="8 9">SK-1</strain>
    </source>
</reference>
<dbReference type="SMART" id="SM00305">
    <property type="entry name" value="HintC"/>
    <property type="match status" value="1"/>
</dbReference>
<feature type="region of interest" description="Disordered" evidence="6">
    <location>
        <begin position="659"/>
        <end position="686"/>
    </location>
</feature>
<dbReference type="Gene3D" id="3.80.30.30">
    <property type="match status" value="1"/>
</dbReference>
<dbReference type="OrthoDB" id="9785699at2"/>
<keyword evidence="1" id="KW-0479">Metal-binding</keyword>
<dbReference type="InterPro" id="IPR036844">
    <property type="entry name" value="Hint_dom_sf"/>
</dbReference>
<dbReference type="Gene3D" id="3.10.28.10">
    <property type="entry name" value="Homing endonucleases"/>
    <property type="match status" value="1"/>
</dbReference>
<dbReference type="AlphaFoldDB" id="A0A317ZZD4"/>
<dbReference type="SUPFAM" id="SSF102114">
    <property type="entry name" value="Radical SAM enzymes"/>
    <property type="match status" value="1"/>
</dbReference>
<dbReference type="PRINTS" id="PR00379">
    <property type="entry name" value="INTEIN"/>
</dbReference>
<dbReference type="InterPro" id="IPR007197">
    <property type="entry name" value="rSAM"/>
</dbReference>
<dbReference type="SUPFAM" id="SSF55608">
    <property type="entry name" value="Homing endonucleases"/>
    <property type="match status" value="1"/>
</dbReference>
<dbReference type="InterPro" id="IPR030934">
    <property type="entry name" value="Intein_C"/>
</dbReference>
<dbReference type="InterPro" id="IPR003587">
    <property type="entry name" value="Hint_dom_N"/>
</dbReference>
<dbReference type="InterPro" id="IPR027434">
    <property type="entry name" value="Homing_endonucl"/>
</dbReference>
<dbReference type="InterPro" id="IPR040086">
    <property type="entry name" value="MJ0683-like"/>
</dbReference>
<dbReference type="SMART" id="SM00306">
    <property type="entry name" value="HintN"/>
    <property type="match status" value="1"/>
</dbReference>
<comment type="caution">
    <text evidence="8">The sequence shown here is derived from an EMBL/GenBank/DDBJ whole genome shotgun (WGS) entry which is preliminary data.</text>
</comment>
<dbReference type="InterPro" id="IPR004042">
    <property type="entry name" value="Intein_endonuc_central"/>
</dbReference>
<organism evidence="8 9">
    <name type="scientific">Cryobacterium arcticum</name>
    <dbReference type="NCBI Taxonomy" id="670052"/>
    <lineage>
        <taxon>Bacteria</taxon>
        <taxon>Bacillati</taxon>
        <taxon>Actinomycetota</taxon>
        <taxon>Actinomycetes</taxon>
        <taxon>Micrococcales</taxon>
        <taxon>Microbacteriaceae</taxon>
        <taxon>Cryobacterium</taxon>
    </lineage>
</organism>
<dbReference type="CDD" id="cd00081">
    <property type="entry name" value="Hint"/>
    <property type="match status" value="1"/>
</dbReference>
<evidence type="ECO:0000256" key="2">
    <source>
        <dbReference type="ARBA" id="ARBA00022813"/>
    </source>
</evidence>
<sequence>MTTEQTGALPGLARLNNLVRSVRTPEFDGITFHEVLAKSALNRVPGQSAMPFGWTINPYRGCSHACTYCLSPETLILMADGRQKPLWEVRVGEAIIGTRIDGTYRRYVETTVLAAWNTRKRSYRITLADGTEIVSSGDHRFLTERGWKYVTGAMSGADQRPFLTPNNKLIGFGLNGLTETTQPQYFDADYRRGYLTGMIRGDGMMISRDYPQRSGGGSTVRLFRLALADVEALNRSRLFLEQEGVQTQTRPFAVATDTRRAISSIYSGKAVNYKRITELIRWPESPGTNWHAGYLSGVFDAEGSCSQGVLRITNMNVEILDNIQTSMVALGIDHVLEAARPNGVRCVRVTGGLPMRSRFFNLVGPAIDRKLSITGRAVKSDAKLQIVSIEDLGSTMDMIDITTGTGDFIANGVVSHNCFARPTHEYLDLDGGKDFDNEIIVKVNVAEVLRKELAKPTWGKHPVALGTNTDPYQRAEGRYRLMPGIIAALAESGTPFSILTKGTLLRRDLDLLEEASRVVPVDLAMSIAIYDHELQQSVEPGTPSTKARLATVTAIRERGLNCSVFMMPILPFLTDTKAHLDEAMRQAKAAGASGVLYSALYLKPGVKDWYLQWLQGERPDLVPKYRELYQRGAYAPKEYRKWLAARIHPLMRAHGLDHRREDPATGGILSTALSQPASTPAPGESLIAAELPPDLAPTLF</sequence>
<protein>
    <submittedName>
        <fullName evidence="8">Radical SAM protein</fullName>
    </submittedName>
</protein>
<dbReference type="Gene3D" id="2.170.16.10">
    <property type="entry name" value="Hedgehog/Intein (Hint) domain"/>
    <property type="match status" value="1"/>
</dbReference>
<dbReference type="GO" id="GO:0004519">
    <property type="term" value="F:endonuclease activity"/>
    <property type="evidence" value="ECO:0007669"/>
    <property type="project" value="InterPro"/>
</dbReference>
<evidence type="ECO:0000256" key="4">
    <source>
        <dbReference type="ARBA" id="ARBA00023004"/>
    </source>
</evidence>
<evidence type="ECO:0000259" key="7">
    <source>
        <dbReference type="PROSITE" id="PS50819"/>
    </source>
</evidence>
<keyword evidence="4" id="KW-0408">Iron</keyword>
<evidence type="ECO:0000256" key="6">
    <source>
        <dbReference type="SAM" id="MobiDB-lite"/>
    </source>
</evidence>
<dbReference type="PROSITE" id="PS50818">
    <property type="entry name" value="INTEIN_C_TER"/>
    <property type="match status" value="1"/>
</dbReference>
<dbReference type="Proteomes" id="UP000246722">
    <property type="component" value="Unassembled WGS sequence"/>
</dbReference>
<dbReference type="InterPro" id="IPR006141">
    <property type="entry name" value="Intein_N"/>
</dbReference>
<dbReference type="NCBIfam" id="NF038135">
    <property type="entry name" value="rSAM_Rv2578c"/>
    <property type="match status" value="1"/>
</dbReference>
<dbReference type="GO" id="GO:0051536">
    <property type="term" value="F:iron-sulfur cluster binding"/>
    <property type="evidence" value="ECO:0007669"/>
    <property type="project" value="UniProtKB-KW"/>
</dbReference>
<dbReference type="InterPro" id="IPR003586">
    <property type="entry name" value="Hint_dom_C"/>
</dbReference>
<proteinExistence type="predicted"/>
<evidence type="ECO:0000256" key="5">
    <source>
        <dbReference type="ARBA" id="ARBA00023014"/>
    </source>
</evidence>
<dbReference type="GO" id="GO:0016539">
    <property type="term" value="P:intein-mediated protein splicing"/>
    <property type="evidence" value="ECO:0007669"/>
    <property type="project" value="InterPro"/>
</dbReference>
<dbReference type="NCBIfam" id="NF038136">
    <property type="entry name" value="rSAM_Rv_intein"/>
    <property type="match status" value="1"/>
</dbReference>
<dbReference type="PANTHER" id="PTHR43432">
    <property type="entry name" value="SLR0285 PROTEIN"/>
    <property type="match status" value="1"/>
</dbReference>
<evidence type="ECO:0000256" key="3">
    <source>
        <dbReference type="ARBA" id="ARBA00023000"/>
    </source>
</evidence>
<gene>
    <name evidence="8" type="ORF">CTB96_08255</name>
</gene>
<keyword evidence="5" id="KW-0411">Iron-sulfur</keyword>
<dbReference type="Pfam" id="PF04055">
    <property type="entry name" value="Radical_SAM"/>
    <property type="match status" value="1"/>
</dbReference>
<dbReference type="PANTHER" id="PTHR43432:SF3">
    <property type="entry name" value="SLR0285 PROTEIN"/>
    <property type="match status" value="1"/>
</dbReference>
<dbReference type="PROSITE" id="PS50817">
    <property type="entry name" value="INTEIN_N_TER"/>
    <property type="match status" value="1"/>
</dbReference>
<dbReference type="PROSITE" id="PS50819">
    <property type="entry name" value="INTEIN_ENDONUCLEASE"/>
    <property type="match status" value="1"/>
</dbReference>
<feature type="domain" description="DOD-type homing endonuclease" evidence="7">
    <location>
        <begin position="195"/>
        <end position="332"/>
    </location>
</feature>
<dbReference type="InterPro" id="IPR006142">
    <property type="entry name" value="INTEIN"/>
</dbReference>
<dbReference type="InterPro" id="IPR058240">
    <property type="entry name" value="rSAM_sf"/>
</dbReference>
<keyword evidence="9" id="KW-1185">Reference proteome</keyword>
<evidence type="ECO:0000313" key="9">
    <source>
        <dbReference type="Proteomes" id="UP000246722"/>
    </source>
</evidence>
<accession>A0A317ZZD4</accession>
<keyword evidence="3" id="KW-0651">Protein splicing</keyword>
<dbReference type="SUPFAM" id="SSF51294">
    <property type="entry name" value="Hedgehog/intein (Hint) domain"/>
    <property type="match status" value="1"/>
</dbReference>
<dbReference type="EMBL" id="QHLY01000009">
    <property type="protein sequence ID" value="PXA70155.1"/>
    <property type="molecule type" value="Genomic_DNA"/>
</dbReference>
<evidence type="ECO:0000256" key="1">
    <source>
        <dbReference type="ARBA" id="ARBA00022723"/>
    </source>
</evidence>